<evidence type="ECO:0000313" key="2">
    <source>
        <dbReference type="Proteomes" id="UP001331761"/>
    </source>
</evidence>
<name>A0AAN8FX59_TRICO</name>
<gene>
    <name evidence="1" type="ORF">GCK32_022636</name>
</gene>
<sequence length="31" mass="3906">CTREKRENEFQVSVQWNWSWFQRANFVVLFA</sequence>
<keyword evidence="2" id="KW-1185">Reference proteome</keyword>
<comment type="caution">
    <text evidence="1">The sequence shown here is derived from an EMBL/GenBank/DDBJ whole genome shotgun (WGS) entry which is preliminary data.</text>
</comment>
<dbReference type="EMBL" id="WIXE01001048">
    <property type="protein sequence ID" value="KAK5986055.1"/>
    <property type="molecule type" value="Genomic_DNA"/>
</dbReference>
<dbReference type="Proteomes" id="UP001331761">
    <property type="component" value="Unassembled WGS sequence"/>
</dbReference>
<evidence type="ECO:0000313" key="1">
    <source>
        <dbReference type="EMBL" id="KAK5986055.1"/>
    </source>
</evidence>
<proteinExistence type="predicted"/>
<organism evidence="1 2">
    <name type="scientific">Trichostrongylus colubriformis</name>
    <name type="common">Black scour worm</name>
    <dbReference type="NCBI Taxonomy" id="6319"/>
    <lineage>
        <taxon>Eukaryota</taxon>
        <taxon>Metazoa</taxon>
        <taxon>Ecdysozoa</taxon>
        <taxon>Nematoda</taxon>
        <taxon>Chromadorea</taxon>
        <taxon>Rhabditida</taxon>
        <taxon>Rhabditina</taxon>
        <taxon>Rhabditomorpha</taxon>
        <taxon>Strongyloidea</taxon>
        <taxon>Trichostrongylidae</taxon>
        <taxon>Trichostrongylus</taxon>
    </lineage>
</organism>
<protein>
    <submittedName>
        <fullName evidence="1">Uncharacterized protein</fullName>
    </submittedName>
</protein>
<feature type="non-terminal residue" evidence="1">
    <location>
        <position position="1"/>
    </location>
</feature>
<dbReference type="AlphaFoldDB" id="A0AAN8FX59"/>
<reference evidence="1 2" key="1">
    <citation type="submission" date="2019-10" db="EMBL/GenBank/DDBJ databases">
        <title>Assembly and Annotation for the nematode Trichostrongylus colubriformis.</title>
        <authorList>
            <person name="Martin J."/>
        </authorList>
    </citation>
    <scope>NUCLEOTIDE SEQUENCE [LARGE SCALE GENOMIC DNA]</scope>
    <source>
        <strain evidence="1">G859</strain>
        <tissue evidence="1">Whole worm</tissue>
    </source>
</reference>
<accession>A0AAN8FX59</accession>